<protein>
    <submittedName>
        <fullName evidence="2">Uncharacterized protein</fullName>
    </submittedName>
</protein>
<organism evidence="2 3">
    <name type="scientific">Pseudomonas putida</name>
    <name type="common">Arthrobacter siderocapsulatus</name>
    <dbReference type="NCBI Taxonomy" id="303"/>
    <lineage>
        <taxon>Bacteria</taxon>
        <taxon>Pseudomonadati</taxon>
        <taxon>Pseudomonadota</taxon>
        <taxon>Gammaproteobacteria</taxon>
        <taxon>Pseudomonadales</taxon>
        <taxon>Pseudomonadaceae</taxon>
        <taxon>Pseudomonas</taxon>
    </lineage>
</organism>
<dbReference type="EMBL" id="CP018743">
    <property type="protein sequence ID" value="APO83758.1"/>
    <property type="molecule type" value="Genomic_DNA"/>
</dbReference>
<evidence type="ECO:0000256" key="1">
    <source>
        <dbReference type="SAM" id="MobiDB-lite"/>
    </source>
</evidence>
<accession>A0A1L5PUB1</accession>
<reference evidence="2 3" key="1">
    <citation type="submission" date="2016-12" db="EMBL/GenBank/DDBJ databases">
        <title>Draft Genome Sequence of Mercury Resistant Pseudomonas DRA525.</title>
        <authorList>
            <person name="Drace K.M."/>
        </authorList>
    </citation>
    <scope>NUCLEOTIDE SEQUENCE [LARGE SCALE GENOMIC DNA]</scope>
    <source>
        <strain evidence="2 3">DRA525</strain>
    </source>
</reference>
<proteinExistence type="predicted"/>
<dbReference type="Proteomes" id="UP000185146">
    <property type="component" value="Chromosome"/>
</dbReference>
<name>A0A1L5PUB1_PSEPU</name>
<sequence>MRAAFRIQTNRGGEKLTNTHATPYQPVNVTGAAAQPIAGKPGSHRDRENLEFYAVLVGARLAGDGPQSGPGNIGVDAKNRGRFAPPRDTRPLLHGIVAGGVVASQETPGYSPAHCSLPEDLFMPASPSTTSFAIAPVAGMVVRGCQQPAMISHYPPPPVSGVVGGVAPPPCVVVLG</sequence>
<feature type="region of interest" description="Disordered" evidence="1">
    <location>
        <begin position="1"/>
        <end position="24"/>
    </location>
</feature>
<gene>
    <name evidence="2" type="ORF">BL240_20890</name>
</gene>
<dbReference type="AlphaFoldDB" id="A0A1L5PUB1"/>
<feature type="compositionally biased region" description="Polar residues" evidence="1">
    <location>
        <begin position="7"/>
        <end position="24"/>
    </location>
</feature>
<evidence type="ECO:0000313" key="2">
    <source>
        <dbReference type="EMBL" id="APO83758.1"/>
    </source>
</evidence>
<evidence type="ECO:0000313" key="3">
    <source>
        <dbReference type="Proteomes" id="UP000185146"/>
    </source>
</evidence>